<dbReference type="Gramene" id="Tp57577_TGAC_v2_mRNA11491">
    <property type="protein sequence ID" value="Tp57577_TGAC_v2_mRNA11491"/>
    <property type="gene ID" value="Tp57577_TGAC_v2_gene11133"/>
</dbReference>
<evidence type="ECO:0000313" key="3">
    <source>
        <dbReference type="Proteomes" id="UP000236291"/>
    </source>
</evidence>
<feature type="region of interest" description="Disordered" evidence="1">
    <location>
        <begin position="1"/>
        <end position="20"/>
    </location>
</feature>
<proteinExistence type="predicted"/>
<comment type="caution">
    <text evidence="2">The sequence shown here is derived from an EMBL/GenBank/DDBJ whole genome shotgun (WGS) entry which is preliminary data.</text>
</comment>
<reference evidence="2 3" key="2">
    <citation type="journal article" date="2017" name="Front. Plant Sci.">
        <title>Gene Classification and Mining of Molecular Markers Useful in Red Clover (Trifolium pratense) Breeding.</title>
        <authorList>
            <person name="Istvanek J."/>
            <person name="Dluhosova J."/>
            <person name="Dluhos P."/>
            <person name="Patkova L."/>
            <person name="Nedelnik J."/>
            <person name="Repkova J."/>
        </authorList>
    </citation>
    <scope>NUCLEOTIDE SEQUENCE [LARGE SCALE GENOMIC DNA]</scope>
    <source>
        <strain evidence="3">cv. Tatra</strain>
        <tissue evidence="2">Young leaves</tissue>
    </source>
</reference>
<sequence>MAGKKLKKINTARKKGASRKNVNEESLIRLRIHEAMTKLKNQKQENRELELDLLLFAILQNGNLVANLTSDDSIDLINVIEKKLKEIDIKMSELE</sequence>
<accession>A0A2K3NBD2</accession>
<name>A0A2K3NBD2_TRIPR</name>
<dbReference type="AlphaFoldDB" id="A0A2K3NBD2"/>
<reference evidence="2 3" key="1">
    <citation type="journal article" date="2014" name="Am. J. Bot.">
        <title>Genome assembly and annotation for red clover (Trifolium pratense; Fabaceae).</title>
        <authorList>
            <person name="Istvanek J."/>
            <person name="Jaros M."/>
            <person name="Krenek A."/>
            <person name="Repkova J."/>
        </authorList>
    </citation>
    <scope>NUCLEOTIDE SEQUENCE [LARGE SCALE GENOMIC DNA]</scope>
    <source>
        <strain evidence="3">cv. Tatra</strain>
        <tissue evidence="2">Young leaves</tissue>
    </source>
</reference>
<dbReference type="Proteomes" id="UP000236291">
    <property type="component" value="Unassembled WGS sequence"/>
</dbReference>
<feature type="compositionally biased region" description="Basic residues" evidence="1">
    <location>
        <begin position="1"/>
        <end position="18"/>
    </location>
</feature>
<protein>
    <submittedName>
        <fullName evidence="2">Uncharacterized protein</fullName>
    </submittedName>
</protein>
<organism evidence="2 3">
    <name type="scientific">Trifolium pratense</name>
    <name type="common">Red clover</name>
    <dbReference type="NCBI Taxonomy" id="57577"/>
    <lineage>
        <taxon>Eukaryota</taxon>
        <taxon>Viridiplantae</taxon>
        <taxon>Streptophyta</taxon>
        <taxon>Embryophyta</taxon>
        <taxon>Tracheophyta</taxon>
        <taxon>Spermatophyta</taxon>
        <taxon>Magnoliopsida</taxon>
        <taxon>eudicotyledons</taxon>
        <taxon>Gunneridae</taxon>
        <taxon>Pentapetalae</taxon>
        <taxon>rosids</taxon>
        <taxon>fabids</taxon>
        <taxon>Fabales</taxon>
        <taxon>Fabaceae</taxon>
        <taxon>Papilionoideae</taxon>
        <taxon>50 kb inversion clade</taxon>
        <taxon>NPAAA clade</taxon>
        <taxon>Hologalegina</taxon>
        <taxon>IRL clade</taxon>
        <taxon>Trifolieae</taxon>
        <taxon>Trifolium</taxon>
    </lineage>
</organism>
<dbReference type="OrthoDB" id="1431652at2759"/>
<gene>
    <name evidence="2" type="ORF">L195_g023628</name>
</gene>
<dbReference type="EMBL" id="ASHM01018823">
    <property type="protein sequence ID" value="PNY00348.1"/>
    <property type="molecule type" value="Genomic_DNA"/>
</dbReference>
<evidence type="ECO:0000256" key="1">
    <source>
        <dbReference type="SAM" id="MobiDB-lite"/>
    </source>
</evidence>
<evidence type="ECO:0000313" key="2">
    <source>
        <dbReference type="EMBL" id="PNY00348.1"/>
    </source>
</evidence>